<name>A0A0M0JS48_9EUKA</name>
<evidence type="ECO:0000313" key="3">
    <source>
        <dbReference type="EMBL" id="KOO29127.1"/>
    </source>
</evidence>
<keyword evidence="4" id="KW-1185">Reference proteome</keyword>
<dbReference type="Gene3D" id="2.60.120.650">
    <property type="entry name" value="Cupin"/>
    <property type="match status" value="1"/>
</dbReference>
<dbReference type="SUPFAM" id="SSF51197">
    <property type="entry name" value="Clavaminate synthase-like"/>
    <property type="match status" value="1"/>
</dbReference>
<feature type="domain" description="JmjC" evidence="2">
    <location>
        <begin position="180"/>
        <end position="333"/>
    </location>
</feature>
<protein>
    <recommendedName>
        <fullName evidence="2">JmjC domain-containing protein</fullName>
    </recommendedName>
</protein>
<dbReference type="AlphaFoldDB" id="A0A0M0JS48"/>
<sequence>MHRVFCLPFLLAGVIGDQTRYRDVLPSFRPAKTRRECHVHKCERWPSDETFTARKCHRRKGHLERMGSQQKSMPNVPRVTMSDPRAFYEKHVAAADPVVLAGAAAAATGGVSWTDDFLLRRCHLDDAHGGHPWLANVEMYKVVVSNTRHPRGPMNFCTFLRDYLKPEFKDNMYLKAPLTEPGVQLGKHVEMPAVLQCPEMHESVHETRLWMSSGNTTSSLHFDTHDNLMLQVFGTKSVYLFPPSQSHKTYMDYHDRYGISPVNPERVDLDKWPMFAQLEGGMVAHLRGGDAIFVPEGWWHQIRTGPGRNAAVTWEFEPYEGLASLWPLDSFGQDTFEEYLADGLWSSQVRRKYAMTKLLTTRGGPIACNETLPARTTADTYKCNLYDRQSTGDFCTFRCIPHSCATQQLQAKLAGGVNHRAKYGYGNELYELIQLYSSQLLCKAT</sequence>
<dbReference type="InterPro" id="IPR041667">
    <property type="entry name" value="Cupin_8"/>
</dbReference>
<accession>A0A0M0JS48</accession>
<gene>
    <name evidence="3" type="ORF">Ctob_013397</name>
</gene>
<dbReference type="PANTHER" id="PTHR12461:SF105">
    <property type="entry name" value="HYPOXIA-INDUCIBLE FACTOR 1-ALPHA INHIBITOR"/>
    <property type="match status" value="1"/>
</dbReference>
<dbReference type="InterPro" id="IPR003347">
    <property type="entry name" value="JmjC_dom"/>
</dbReference>
<reference evidence="4" key="1">
    <citation type="journal article" date="2015" name="PLoS Genet.">
        <title>Genome Sequence and Transcriptome Analyses of Chrysochromulina tobin: Metabolic Tools for Enhanced Algal Fitness in the Prominent Order Prymnesiales (Haptophyceae).</title>
        <authorList>
            <person name="Hovde B.T."/>
            <person name="Deodato C.R."/>
            <person name="Hunsperger H.M."/>
            <person name="Ryken S.A."/>
            <person name="Yost W."/>
            <person name="Jha R.K."/>
            <person name="Patterson J."/>
            <person name="Monnat R.J. Jr."/>
            <person name="Barlow S.B."/>
            <person name="Starkenburg S.R."/>
            <person name="Cattolico R.A."/>
        </authorList>
    </citation>
    <scope>NUCLEOTIDE SEQUENCE</scope>
    <source>
        <strain evidence="4">CCMP291</strain>
    </source>
</reference>
<organism evidence="3 4">
    <name type="scientific">Chrysochromulina tobinii</name>
    <dbReference type="NCBI Taxonomy" id="1460289"/>
    <lineage>
        <taxon>Eukaryota</taxon>
        <taxon>Haptista</taxon>
        <taxon>Haptophyta</taxon>
        <taxon>Prymnesiophyceae</taxon>
        <taxon>Prymnesiales</taxon>
        <taxon>Chrysochromulinaceae</taxon>
        <taxon>Chrysochromulina</taxon>
    </lineage>
</organism>
<dbReference type="SMART" id="SM00558">
    <property type="entry name" value="JmjC"/>
    <property type="match status" value="1"/>
</dbReference>
<dbReference type="PROSITE" id="PS51184">
    <property type="entry name" value="JMJC"/>
    <property type="match status" value="1"/>
</dbReference>
<dbReference type="OrthoDB" id="415358at2759"/>
<proteinExistence type="predicted"/>
<keyword evidence="1" id="KW-0732">Signal</keyword>
<evidence type="ECO:0000259" key="2">
    <source>
        <dbReference type="PROSITE" id="PS51184"/>
    </source>
</evidence>
<dbReference type="EMBL" id="JWZX01002458">
    <property type="protein sequence ID" value="KOO29127.1"/>
    <property type="molecule type" value="Genomic_DNA"/>
</dbReference>
<feature type="chain" id="PRO_5005602028" description="JmjC domain-containing protein" evidence="1">
    <location>
        <begin position="17"/>
        <end position="445"/>
    </location>
</feature>
<dbReference type="Proteomes" id="UP000037460">
    <property type="component" value="Unassembled WGS sequence"/>
</dbReference>
<evidence type="ECO:0000256" key="1">
    <source>
        <dbReference type="SAM" id="SignalP"/>
    </source>
</evidence>
<evidence type="ECO:0000313" key="4">
    <source>
        <dbReference type="Proteomes" id="UP000037460"/>
    </source>
</evidence>
<dbReference type="PANTHER" id="PTHR12461">
    <property type="entry name" value="HYPOXIA-INDUCIBLE FACTOR 1 ALPHA INHIBITOR-RELATED"/>
    <property type="match status" value="1"/>
</dbReference>
<dbReference type="Pfam" id="PF13621">
    <property type="entry name" value="Cupin_8"/>
    <property type="match status" value="1"/>
</dbReference>
<comment type="caution">
    <text evidence="3">The sequence shown here is derived from an EMBL/GenBank/DDBJ whole genome shotgun (WGS) entry which is preliminary data.</text>
</comment>
<feature type="signal peptide" evidence="1">
    <location>
        <begin position="1"/>
        <end position="16"/>
    </location>
</feature>